<dbReference type="PANTHER" id="PTHR22642:SF2">
    <property type="entry name" value="PROTEIN LONG AFTER FAR-RED 3"/>
    <property type="match status" value="1"/>
</dbReference>
<reference evidence="4" key="1">
    <citation type="journal article" date="2019" name="Int. J. Syst. Evol. Microbiol.">
        <title>The Global Catalogue of Microorganisms (GCM) 10K type strain sequencing project: providing services to taxonomists for standard genome sequencing and annotation.</title>
        <authorList>
            <consortium name="The Broad Institute Genomics Platform"/>
            <consortium name="The Broad Institute Genome Sequencing Center for Infectious Disease"/>
            <person name="Wu L."/>
            <person name="Ma J."/>
        </authorList>
    </citation>
    <scope>NUCLEOTIDE SEQUENCE [LARGE SCALE GENOMIC DNA]</scope>
    <source>
        <strain evidence="4">JCM 17924</strain>
    </source>
</reference>
<feature type="signal peptide" evidence="1">
    <location>
        <begin position="1"/>
        <end position="19"/>
    </location>
</feature>
<comment type="caution">
    <text evidence="3">The sequence shown here is derived from an EMBL/GenBank/DDBJ whole genome shotgun (WGS) entry which is preliminary data.</text>
</comment>
<proteinExistence type="predicted"/>
<evidence type="ECO:0000256" key="1">
    <source>
        <dbReference type="SAM" id="SignalP"/>
    </source>
</evidence>
<keyword evidence="4" id="KW-1185">Reference proteome</keyword>
<dbReference type="Proteomes" id="UP001500454">
    <property type="component" value="Unassembled WGS sequence"/>
</dbReference>
<name>A0ABP8IUA3_9BACT</name>
<evidence type="ECO:0000259" key="2">
    <source>
        <dbReference type="Pfam" id="PF07969"/>
    </source>
</evidence>
<dbReference type="EMBL" id="BAABHA010000001">
    <property type="protein sequence ID" value="GAA4371609.1"/>
    <property type="molecule type" value="Genomic_DNA"/>
</dbReference>
<feature type="chain" id="PRO_5046650985" evidence="1">
    <location>
        <begin position="20"/>
        <end position="546"/>
    </location>
</feature>
<dbReference type="InterPro" id="IPR032466">
    <property type="entry name" value="Metal_Hydrolase"/>
</dbReference>
<dbReference type="InterPro" id="IPR011059">
    <property type="entry name" value="Metal-dep_hydrolase_composite"/>
</dbReference>
<dbReference type="InterPro" id="IPR013108">
    <property type="entry name" value="Amidohydro_3"/>
</dbReference>
<sequence length="546" mass="59189">MGKLLVIAGLLLGTWPAAGQAPDYVLTGGKVFTANPARPYAEALAVRGERIVAVGTTAEINQLAGLRTRRIELRGRVVVPGFNDAHDHLPHGSPVGYSFRFDAPMVPGPSSQQVLDSLKVLTGLLPPHTWLQGEIGMQVLVDPKLRRAALDQVAPNHPVMLAVPWGHGLILNSKALQQLGITDNAPDPVGGTFEREPRSGRLTGLLKEYAQWNARRAFNSAQPDETWVPLCRQYGAEALRFGITSVQNMAGDLAPDNMMRVLHAARLPLRVRVMPMPMTTAQGRLRREWGRVYMPATAQLRVEGRKWILDATPLEGGALMRKAYPGRPGWHGQLNFPVDTIRQILRESLATKEPLMLHIVGDSTAKLVLGLMSELADDATWRGKRVRFEHGEGLTADMHPRAKDLGIVVVQNPSHFVNPAIDKVNGAPPMPVHPSFQSLLRAGIPLALGSDGPINPFLNILFVTTLADAKEALSREQAVIAYTASAAYAEFTETDKGSLMPGKLADLAVLSQDIFTVPAPALPGTTSELTMIGGKVVYEAKVLGKR</sequence>
<dbReference type="SUPFAM" id="SSF51338">
    <property type="entry name" value="Composite domain of metallo-dependent hydrolases"/>
    <property type="match status" value="1"/>
</dbReference>
<protein>
    <submittedName>
        <fullName evidence="3">Amidohydrolase</fullName>
    </submittedName>
</protein>
<dbReference type="RefSeq" id="WP_345220252.1">
    <property type="nucleotide sequence ID" value="NZ_BAABHA010000001.1"/>
</dbReference>
<dbReference type="PANTHER" id="PTHR22642">
    <property type="entry name" value="IMIDAZOLONEPROPIONASE"/>
    <property type="match status" value="1"/>
</dbReference>
<keyword evidence="1" id="KW-0732">Signal</keyword>
<dbReference type="Gene3D" id="3.20.20.140">
    <property type="entry name" value="Metal-dependent hydrolases"/>
    <property type="match status" value="1"/>
</dbReference>
<evidence type="ECO:0000313" key="4">
    <source>
        <dbReference type="Proteomes" id="UP001500454"/>
    </source>
</evidence>
<evidence type="ECO:0000313" key="3">
    <source>
        <dbReference type="EMBL" id="GAA4371609.1"/>
    </source>
</evidence>
<feature type="domain" description="Amidohydrolase 3" evidence="2">
    <location>
        <begin position="71"/>
        <end position="538"/>
    </location>
</feature>
<dbReference type="SUPFAM" id="SSF51556">
    <property type="entry name" value="Metallo-dependent hydrolases"/>
    <property type="match status" value="1"/>
</dbReference>
<dbReference type="Pfam" id="PF07969">
    <property type="entry name" value="Amidohydro_3"/>
    <property type="match status" value="1"/>
</dbReference>
<organism evidence="3 4">
    <name type="scientific">Hymenobacter koreensis</name>
    <dbReference type="NCBI Taxonomy" id="1084523"/>
    <lineage>
        <taxon>Bacteria</taxon>
        <taxon>Pseudomonadati</taxon>
        <taxon>Bacteroidota</taxon>
        <taxon>Cytophagia</taxon>
        <taxon>Cytophagales</taxon>
        <taxon>Hymenobacteraceae</taxon>
        <taxon>Hymenobacter</taxon>
    </lineage>
</organism>
<accession>A0ABP8IUA3</accession>
<dbReference type="Gene3D" id="2.30.40.10">
    <property type="entry name" value="Urease, subunit C, domain 1"/>
    <property type="match status" value="1"/>
</dbReference>
<gene>
    <name evidence="3" type="ORF">GCM10023186_00200</name>
</gene>
<dbReference type="Gene3D" id="3.10.310.70">
    <property type="match status" value="1"/>
</dbReference>